<reference evidence="2 3" key="1">
    <citation type="submission" date="2019-05" db="EMBL/GenBank/DDBJ databases">
        <title>Draft genome sequence of Actinomadura geliboluensis A8036.</title>
        <authorList>
            <person name="Saricaoglu S."/>
            <person name="Isik K."/>
        </authorList>
    </citation>
    <scope>NUCLEOTIDE SEQUENCE [LARGE SCALE GENOMIC DNA]</scope>
    <source>
        <strain evidence="2 3">A8036</strain>
    </source>
</reference>
<accession>A0A5S4GQ63</accession>
<organism evidence="2 3">
    <name type="scientific">Actinomadura geliboluensis</name>
    <dbReference type="NCBI Taxonomy" id="882440"/>
    <lineage>
        <taxon>Bacteria</taxon>
        <taxon>Bacillati</taxon>
        <taxon>Actinomycetota</taxon>
        <taxon>Actinomycetes</taxon>
        <taxon>Streptosporangiales</taxon>
        <taxon>Thermomonosporaceae</taxon>
        <taxon>Actinomadura</taxon>
    </lineage>
</organism>
<evidence type="ECO:0000313" key="3">
    <source>
        <dbReference type="Proteomes" id="UP000305238"/>
    </source>
</evidence>
<comment type="caution">
    <text evidence="2">The sequence shown here is derived from an EMBL/GenBank/DDBJ whole genome shotgun (WGS) entry which is preliminary data.</text>
</comment>
<keyword evidence="1" id="KW-1133">Transmembrane helix</keyword>
<proteinExistence type="predicted"/>
<dbReference type="RefSeq" id="WP_138638755.1">
    <property type="nucleotide sequence ID" value="NZ_VCKZ01000190.1"/>
</dbReference>
<dbReference type="AlphaFoldDB" id="A0A5S4GQ63"/>
<dbReference type="OrthoDB" id="3383908at2"/>
<evidence type="ECO:0008006" key="4">
    <source>
        <dbReference type="Google" id="ProtNLM"/>
    </source>
</evidence>
<name>A0A5S4GQ63_9ACTN</name>
<evidence type="ECO:0000313" key="2">
    <source>
        <dbReference type="EMBL" id="TMR34959.1"/>
    </source>
</evidence>
<protein>
    <recommendedName>
        <fullName evidence="4">DUF3291 domain-containing protein</fullName>
    </recommendedName>
</protein>
<keyword evidence="1" id="KW-0812">Transmembrane</keyword>
<feature type="transmembrane region" description="Helical" evidence="1">
    <location>
        <begin position="12"/>
        <end position="33"/>
    </location>
</feature>
<dbReference type="EMBL" id="VCKZ01000190">
    <property type="protein sequence ID" value="TMR34959.1"/>
    <property type="molecule type" value="Genomic_DNA"/>
</dbReference>
<sequence>MRDGAAGEVKDGVIVVTRFECPSLWALLLVLVLHKRLARDVRRDATGFLGSSLMVAWRARTLLNVSLWEDMDGVHSMGRVRRHVDATRMPSRLGVATSGGIFAYAGDWKRVMFGIDCEGVSPVRPL</sequence>
<keyword evidence="1" id="KW-0472">Membrane</keyword>
<keyword evidence="3" id="KW-1185">Reference proteome</keyword>
<gene>
    <name evidence="2" type="ORF">ETD96_24110</name>
</gene>
<evidence type="ECO:0000256" key="1">
    <source>
        <dbReference type="SAM" id="Phobius"/>
    </source>
</evidence>
<dbReference type="Proteomes" id="UP000305238">
    <property type="component" value="Unassembled WGS sequence"/>
</dbReference>